<dbReference type="GO" id="GO:0046872">
    <property type="term" value="F:metal ion binding"/>
    <property type="evidence" value="ECO:0007669"/>
    <property type="project" value="UniProtKB-KW"/>
</dbReference>
<dbReference type="PANTHER" id="PTHR43270:SF12">
    <property type="entry name" value="SUCCINYL-DIAMINOPIMELATE DESUCCINYLASE"/>
    <property type="match status" value="1"/>
</dbReference>
<reference evidence="5 6" key="1">
    <citation type="submission" date="2019-03" db="EMBL/GenBank/DDBJ databases">
        <title>Algoriphagus aquimaris sp. nov., isolated form marine sediment in Pohang, Korea.</title>
        <authorList>
            <person name="Kim J."/>
            <person name="Yoon S.-H."/>
            <person name="Lee S.-S."/>
        </authorList>
    </citation>
    <scope>NUCLEOTIDE SEQUENCE [LARGE SCALE GENOMIC DNA]</scope>
    <source>
        <strain evidence="5 6">F21</strain>
    </source>
</reference>
<evidence type="ECO:0000256" key="2">
    <source>
        <dbReference type="ARBA" id="ARBA00022723"/>
    </source>
</evidence>
<dbReference type="NCBIfam" id="NF006053">
    <property type="entry name" value="PRK08201.1"/>
    <property type="match status" value="1"/>
</dbReference>
<name>A0A4R5V196_9BACT</name>
<keyword evidence="2" id="KW-0479">Metal-binding</keyword>
<proteinExistence type="predicted"/>
<gene>
    <name evidence="5" type="ORF">E1898_08495</name>
</gene>
<dbReference type="InterPro" id="IPR011650">
    <property type="entry name" value="Peptidase_M20_dimer"/>
</dbReference>
<dbReference type="Proteomes" id="UP000295438">
    <property type="component" value="Unassembled WGS sequence"/>
</dbReference>
<dbReference type="NCBIfam" id="NF006579">
    <property type="entry name" value="PRK09104.1"/>
    <property type="match status" value="1"/>
</dbReference>
<accession>A0A4R5V196</accession>
<dbReference type="Pfam" id="PF07687">
    <property type="entry name" value="M20_dimer"/>
    <property type="match status" value="1"/>
</dbReference>
<comment type="caution">
    <text evidence="5">The sequence shown here is derived from an EMBL/GenBank/DDBJ whole genome shotgun (WGS) entry which is preliminary data.</text>
</comment>
<dbReference type="InterPro" id="IPR036264">
    <property type="entry name" value="Bact_exopeptidase_dim_dom"/>
</dbReference>
<evidence type="ECO:0000256" key="3">
    <source>
        <dbReference type="ARBA" id="ARBA00022801"/>
    </source>
</evidence>
<feature type="domain" description="Peptidase M20 dimerisation" evidence="4">
    <location>
        <begin position="198"/>
        <end position="356"/>
    </location>
</feature>
<dbReference type="InterPro" id="IPR002933">
    <property type="entry name" value="Peptidase_M20"/>
</dbReference>
<evidence type="ECO:0000259" key="4">
    <source>
        <dbReference type="Pfam" id="PF07687"/>
    </source>
</evidence>
<sequence length="462" mass="51196">MSVNKIIQENKDRFLNELLDLLRIPSVSADPKFKDEVFKAAEFVKNSLEKAGADVVEICETPGYPIVYGEKIIDPNLPTVLVYGHYDVQPADPYELWDSPPFEPVIKKTANHPEGAIFARGSADDKGQFYMHVKAFEAMMAAGDLPCNVKFMIEGEEEVGSDNLEGFVLANKEKLKSDVILISDTHMISMQDPSITVGLRGLTYMEVEVTGPNRDLHSGTYGGAVANPINVLAKMIASLKDENEHITIPGFYDKVQELTAEQRSRLNEAPFDLEEYKAKLEVDEVHGEKGYTTIERVGIRPTLDVNGIWGGYIGEGAKTVLPSKAYAKISMRLVPDQDWKEIAKLFEDYFRSLAPKSVKVKVRSHHGGSPAVVSDTSVGYKAAEAAMEETFGKRPIPTREGGSIPIVALFQKELGSDPILFGFGLDTDALHSPNEHYGVQNYFIGIETIAAFFRHFRQMSQS</sequence>
<dbReference type="NCBIfam" id="NF005914">
    <property type="entry name" value="PRK07907.1"/>
    <property type="match status" value="1"/>
</dbReference>
<dbReference type="EMBL" id="SMUW01000032">
    <property type="protein sequence ID" value="TDK45523.1"/>
    <property type="molecule type" value="Genomic_DNA"/>
</dbReference>
<dbReference type="Pfam" id="PF01546">
    <property type="entry name" value="Peptidase_M20"/>
    <property type="match status" value="1"/>
</dbReference>
<keyword evidence="3" id="KW-0378">Hydrolase</keyword>
<dbReference type="SUPFAM" id="SSF55031">
    <property type="entry name" value="Bacterial exopeptidase dimerisation domain"/>
    <property type="match status" value="1"/>
</dbReference>
<keyword evidence="1" id="KW-0645">Protease</keyword>
<protein>
    <submittedName>
        <fullName evidence="5">Dipeptidase</fullName>
    </submittedName>
</protein>
<dbReference type="Gene3D" id="3.30.70.360">
    <property type="match status" value="1"/>
</dbReference>
<evidence type="ECO:0000313" key="5">
    <source>
        <dbReference type="EMBL" id="TDK45523.1"/>
    </source>
</evidence>
<dbReference type="InterPro" id="IPR051458">
    <property type="entry name" value="Cyt/Met_Dipeptidase"/>
</dbReference>
<dbReference type="GO" id="GO:0008233">
    <property type="term" value="F:peptidase activity"/>
    <property type="evidence" value="ECO:0007669"/>
    <property type="project" value="UniProtKB-KW"/>
</dbReference>
<dbReference type="GO" id="GO:0006508">
    <property type="term" value="P:proteolysis"/>
    <property type="evidence" value="ECO:0007669"/>
    <property type="project" value="UniProtKB-KW"/>
</dbReference>
<keyword evidence="6" id="KW-1185">Reference proteome</keyword>
<organism evidence="5 6">
    <name type="scientific">Algoriphagus formosus</name>
    <dbReference type="NCBI Taxonomy" id="2007308"/>
    <lineage>
        <taxon>Bacteria</taxon>
        <taxon>Pseudomonadati</taxon>
        <taxon>Bacteroidota</taxon>
        <taxon>Cytophagia</taxon>
        <taxon>Cytophagales</taxon>
        <taxon>Cyclobacteriaceae</taxon>
        <taxon>Algoriphagus</taxon>
    </lineage>
</organism>
<dbReference type="RefSeq" id="WP_133390567.1">
    <property type="nucleotide sequence ID" value="NZ_SMUW01000032.1"/>
</dbReference>
<dbReference type="Gene3D" id="3.40.630.10">
    <property type="entry name" value="Zn peptidases"/>
    <property type="match status" value="1"/>
</dbReference>
<dbReference type="SUPFAM" id="SSF53187">
    <property type="entry name" value="Zn-dependent exopeptidases"/>
    <property type="match status" value="1"/>
</dbReference>
<evidence type="ECO:0000313" key="6">
    <source>
        <dbReference type="Proteomes" id="UP000295438"/>
    </source>
</evidence>
<dbReference type="FunFam" id="3.30.70.360:FF:000016">
    <property type="entry name" value="Peptidase family M20/M25/M40"/>
    <property type="match status" value="1"/>
</dbReference>
<evidence type="ECO:0000256" key="1">
    <source>
        <dbReference type="ARBA" id="ARBA00022670"/>
    </source>
</evidence>
<dbReference type="PANTHER" id="PTHR43270">
    <property type="entry name" value="BETA-ALA-HIS DIPEPTIDASE"/>
    <property type="match status" value="1"/>
</dbReference>
<dbReference type="AlphaFoldDB" id="A0A4R5V196"/>
<dbReference type="CDD" id="cd05680">
    <property type="entry name" value="M20_dipept_like"/>
    <property type="match status" value="1"/>
</dbReference>